<dbReference type="SMART" id="SM00855">
    <property type="entry name" value="PGAM"/>
    <property type="match status" value="1"/>
</dbReference>
<dbReference type="Proteomes" id="UP001596122">
    <property type="component" value="Unassembled WGS sequence"/>
</dbReference>
<dbReference type="Pfam" id="PF00300">
    <property type="entry name" value="His_Phos_1"/>
    <property type="match status" value="1"/>
</dbReference>
<dbReference type="PANTHER" id="PTHR48100">
    <property type="entry name" value="BROAD-SPECIFICITY PHOSPHATASE YOR283W-RELATED"/>
    <property type="match status" value="1"/>
</dbReference>
<dbReference type="InterPro" id="IPR029033">
    <property type="entry name" value="His_PPase_superfam"/>
</dbReference>
<evidence type="ECO:0000313" key="3">
    <source>
        <dbReference type="Proteomes" id="UP001596122"/>
    </source>
</evidence>
<evidence type="ECO:0000313" key="2">
    <source>
        <dbReference type="EMBL" id="MFC5379650.1"/>
    </source>
</evidence>
<feature type="region of interest" description="Disordered" evidence="1">
    <location>
        <begin position="205"/>
        <end position="254"/>
    </location>
</feature>
<organism evidence="2 3">
    <name type="scientific">Aquipuribacter nitratireducens</name>
    <dbReference type="NCBI Taxonomy" id="650104"/>
    <lineage>
        <taxon>Bacteria</taxon>
        <taxon>Bacillati</taxon>
        <taxon>Actinomycetota</taxon>
        <taxon>Actinomycetes</taxon>
        <taxon>Micrococcales</taxon>
        <taxon>Intrasporangiaceae</taxon>
        <taxon>Aquipuribacter</taxon>
    </lineage>
</organism>
<dbReference type="RefSeq" id="WP_340268866.1">
    <property type="nucleotide sequence ID" value="NZ_JBBEOG010000003.1"/>
</dbReference>
<dbReference type="InterPro" id="IPR050275">
    <property type="entry name" value="PGM_Phosphatase"/>
</dbReference>
<dbReference type="Gene3D" id="3.40.50.1240">
    <property type="entry name" value="Phosphoglycerate mutase-like"/>
    <property type="match status" value="1"/>
</dbReference>
<comment type="caution">
    <text evidence="2">The sequence shown here is derived from an EMBL/GenBank/DDBJ whole genome shotgun (WGS) entry which is preliminary data.</text>
</comment>
<dbReference type="InterPro" id="IPR013078">
    <property type="entry name" value="His_Pase_superF_clade-1"/>
</dbReference>
<accession>A0ABW0GKM7</accession>
<protein>
    <submittedName>
        <fullName evidence="2">MSMEG_4193 family putative phosphomutase</fullName>
    </submittedName>
</protein>
<dbReference type="PANTHER" id="PTHR48100:SF2">
    <property type="entry name" value="CONSERVED PROTEIN"/>
    <property type="match status" value="1"/>
</dbReference>
<keyword evidence="3" id="KW-1185">Reference proteome</keyword>
<reference evidence="3" key="1">
    <citation type="journal article" date="2019" name="Int. J. Syst. Evol. Microbiol.">
        <title>The Global Catalogue of Microorganisms (GCM) 10K type strain sequencing project: providing services to taxonomists for standard genome sequencing and annotation.</title>
        <authorList>
            <consortium name="The Broad Institute Genomics Platform"/>
            <consortium name="The Broad Institute Genome Sequencing Center for Infectious Disease"/>
            <person name="Wu L."/>
            <person name="Ma J."/>
        </authorList>
    </citation>
    <scope>NUCLEOTIDE SEQUENCE [LARGE SCALE GENOMIC DNA]</scope>
    <source>
        <strain evidence="3">CCUG 43114</strain>
    </source>
</reference>
<sequence length="254" mass="26644">MPTLLLVRHGRSSANTSGILAGRTPGVTLDDTGRQQVQALAERLAPVPVVAVVSSPLERCVATAEALRAVDGPRGRHRHRPAVVVEDRLSECDYGEWTGRSLRDLAKEPHWAVVQQHPSAAVFPGGESLRDVQARALDAVRETDARVRAEHGDAAVWVAVSHGDVIKAVLADALGMHLDAFQRVVVDPASLSVVRYTATRPFVLRSNDTGAPTDGLVPPRRRRGRRAAASSDAVVGGGAGSGAGADPAAPGRSG</sequence>
<proteinExistence type="predicted"/>
<feature type="compositionally biased region" description="Low complexity" evidence="1">
    <location>
        <begin position="244"/>
        <end position="254"/>
    </location>
</feature>
<dbReference type="CDD" id="cd07067">
    <property type="entry name" value="HP_PGM_like"/>
    <property type="match status" value="1"/>
</dbReference>
<gene>
    <name evidence="2" type="ORF">ACFPJ6_02495</name>
</gene>
<dbReference type="InterPro" id="IPR022492">
    <property type="entry name" value="Phosphomutase_MSMEG4193_put"/>
</dbReference>
<dbReference type="NCBIfam" id="TIGR03848">
    <property type="entry name" value="MSMEG_4193"/>
    <property type="match status" value="1"/>
</dbReference>
<dbReference type="SUPFAM" id="SSF53254">
    <property type="entry name" value="Phosphoglycerate mutase-like"/>
    <property type="match status" value="1"/>
</dbReference>
<dbReference type="EMBL" id="JBHSLD010000004">
    <property type="protein sequence ID" value="MFC5379650.1"/>
    <property type="molecule type" value="Genomic_DNA"/>
</dbReference>
<name>A0ABW0GKM7_9MICO</name>
<evidence type="ECO:0000256" key="1">
    <source>
        <dbReference type="SAM" id="MobiDB-lite"/>
    </source>
</evidence>